<accession>A0A1G8QGQ9</accession>
<evidence type="ECO:0000313" key="4">
    <source>
        <dbReference type="EMBL" id="SDJ03615.1"/>
    </source>
</evidence>
<organism evidence="4 5">
    <name type="scientific">Lentzea albidocapillata subsp. violacea</name>
    <dbReference type="NCBI Taxonomy" id="128104"/>
    <lineage>
        <taxon>Bacteria</taxon>
        <taxon>Bacillati</taxon>
        <taxon>Actinomycetota</taxon>
        <taxon>Actinomycetes</taxon>
        <taxon>Pseudonocardiales</taxon>
        <taxon>Pseudonocardiaceae</taxon>
        <taxon>Lentzea</taxon>
    </lineage>
</organism>
<dbReference type="Proteomes" id="UP000199682">
    <property type="component" value="Unassembled WGS sequence"/>
</dbReference>
<dbReference type="EMBL" id="FNET01000001">
    <property type="protein sequence ID" value="SDJ03615.1"/>
    <property type="molecule type" value="Genomic_DNA"/>
</dbReference>
<evidence type="ECO:0000256" key="1">
    <source>
        <dbReference type="ARBA" id="ARBA00006865"/>
    </source>
</evidence>
<gene>
    <name evidence="4" type="ORF">SAMN04488074_101336</name>
</gene>
<dbReference type="GO" id="GO:0004553">
    <property type="term" value="F:hydrolase activity, hydrolyzing O-glycosyl compounds"/>
    <property type="evidence" value="ECO:0007669"/>
    <property type="project" value="InterPro"/>
</dbReference>
<comment type="similarity">
    <text evidence="1">Belongs to the glycosyl hydrolase 16 family.</text>
</comment>
<dbReference type="PANTHER" id="PTHR10963">
    <property type="entry name" value="GLYCOSYL HYDROLASE-RELATED"/>
    <property type="match status" value="1"/>
</dbReference>
<keyword evidence="2" id="KW-0732">Signal</keyword>
<dbReference type="Pfam" id="PF00722">
    <property type="entry name" value="Glyco_hydro_16"/>
    <property type="match status" value="1"/>
</dbReference>
<dbReference type="InterPro" id="IPR050546">
    <property type="entry name" value="Glycosyl_Hydrlase_16"/>
</dbReference>
<feature type="domain" description="GH16" evidence="3">
    <location>
        <begin position="33"/>
        <end position="286"/>
    </location>
</feature>
<dbReference type="InterPro" id="IPR013320">
    <property type="entry name" value="ConA-like_dom_sf"/>
</dbReference>
<protein>
    <submittedName>
        <fullName evidence="4">Beta-glucanase, GH16 family</fullName>
    </submittedName>
</protein>
<dbReference type="PROSITE" id="PS51762">
    <property type="entry name" value="GH16_2"/>
    <property type="match status" value="1"/>
</dbReference>
<dbReference type="AlphaFoldDB" id="A0A1G8QGQ9"/>
<dbReference type="PANTHER" id="PTHR10963:SF55">
    <property type="entry name" value="GLYCOSIDE HYDROLASE FAMILY 16 PROTEIN"/>
    <property type="match status" value="1"/>
</dbReference>
<dbReference type="InterPro" id="IPR000757">
    <property type="entry name" value="Beta-glucanase-like"/>
</dbReference>
<evidence type="ECO:0000256" key="2">
    <source>
        <dbReference type="SAM" id="SignalP"/>
    </source>
</evidence>
<proteinExistence type="inferred from homology"/>
<dbReference type="SUPFAM" id="SSF49899">
    <property type="entry name" value="Concanavalin A-like lectins/glucanases"/>
    <property type="match status" value="1"/>
</dbReference>
<evidence type="ECO:0000259" key="3">
    <source>
        <dbReference type="PROSITE" id="PS51762"/>
    </source>
</evidence>
<evidence type="ECO:0000313" key="5">
    <source>
        <dbReference type="Proteomes" id="UP000199682"/>
    </source>
</evidence>
<dbReference type="GO" id="GO:0005975">
    <property type="term" value="P:carbohydrate metabolic process"/>
    <property type="evidence" value="ECO:0007669"/>
    <property type="project" value="InterPro"/>
</dbReference>
<name>A0A1G8QGQ9_9PSEU</name>
<feature type="signal peptide" evidence="2">
    <location>
        <begin position="1"/>
        <end position="34"/>
    </location>
</feature>
<sequence length="286" mass="32094">MMNARPGIRRFGRFAATWPLVAAAFVGTAQPAVAADVPPNPVQKPGWILDRHDEFNGSLDSSLWITNYLESRTPAWRSKARYGFRNNALVLRIDNDQPTYYAGGGKMKVSSIQTGQKTGLHKGSPQDHTIPTIWKYAPRYGYFEIRGRTSARSGLHAAFWTVGKQDTPSQSAEIDIMEHPGRTPRNFNFNLFKWSDPNITQVTQSVGTSFDLAGGMHIYALEWTPTQIKLYVDNRLTRTVNQSPAYASGFLLGIYENAGWTGNVDPNDPRPKEFVVDYFRAYRKAG</sequence>
<dbReference type="CDD" id="cd00413">
    <property type="entry name" value="Glyco_hydrolase_16"/>
    <property type="match status" value="1"/>
</dbReference>
<feature type="chain" id="PRO_5011793014" evidence="2">
    <location>
        <begin position="35"/>
        <end position="286"/>
    </location>
</feature>
<dbReference type="Gene3D" id="2.60.120.200">
    <property type="match status" value="1"/>
</dbReference>
<reference evidence="5" key="1">
    <citation type="submission" date="2016-10" db="EMBL/GenBank/DDBJ databases">
        <authorList>
            <person name="Varghese N."/>
            <person name="Submissions S."/>
        </authorList>
    </citation>
    <scope>NUCLEOTIDE SEQUENCE [LARGE SCALE GENOMIC DNA]</scope>
    <source>
        <strain evidence="5">DSM 44796</strain>
    </source>
</reference>